<gene>
    <name evidence="4" type="primary">dksA</name>
    <name evidence="8" type="ORF">CAL65_18830</name>
</gene>
<comment type="function">
    <text evidence="4">Transcription factor that acts by binding directly to the RNA polymerase (RNAP). Required for negative regulation of rRNA expression and positive regulation of several amino acid biosynthesis promoters. Also required for regulation of fis expression.</text>
</comment>
<dbReference type="PANTHER" id="PTHR33823:SF2">
    <property type="entry name" value="RNA POLYMERASE-BINDING TRANSCRIPTION FACTOR DKSA"/>
    <property type="match status" value="1"/>
</dbReference>
<organism evidence="8 9">
    <name type="scientific">Alkalilimnicola ehrlichii</name>
    <dbReference type="NCBI Taxonomy" id="351052"/>
    <lineage>
        <taxon>Bacteria</taxon>
        <taxon>Pseudomonadati</taxon>
        <taxon>Pseudomonadota</taxon>
        <taxon>Gammaproteobacteria</taxon>
        <taxon>Chromatiales</taxon>
        <taxon>Ectothiorhodospiraceae</taxon>
        <taxon>Alkalilimnicola</taxon>
    </lineage>
</organism>
<comment type="subunit">
    <text evidence="4">Interacts directly with the RNA polymerase.</text>
</comment>
<dbReference type="InterPro" id="IPR037187">
    <property type="entry name" value="DnaK_N"/>
</dbReference>
<keyword evidence="1 4" id="KW-0479">Metal-binding</keyword>
<dbReference type="OrthoDB" id="9803742at2"/>
<sequence length="142" mass="16716">MNDNISSPIENQEELLAEPAEEYMSKRQLDFFKRLLTAQREELSRSAEETLSHLRERTALPDEVDRAQDEEEHALELRVRDRERKLLRKIDEALLRIERGEYGWCAETGEPIGLARLLARPTATLSLEGQERKEVRERMFDH</sequence>
<accession>A0A3E0WL25</accession>
<dbReference type="SUPFAM" id="SSF57716">
    <property type="entry name" value="Glucocorticoid receptor-like (DNA-binding domain)"/>
    <property type="match status" value="1"/>
</dbReference>
<dbReference type="Pfam" id="PF01258">
    <property type="entry name" value="zf-dskA_traR"/>
    <property type="match status" value="1"/>
</dbReference>
<evidence type="ECO:0000313" key="8">
    <source>
        <dbReference type="EMBL" id="RFA32851.1"/>
    </source>
</evidence>
<feature type="zinc finger region" description="dksA C4-type" evidence="5">
    <location>
        <begin position="105"/>
        <end position="129"/>
    </location>
</feature>
<evidence type="ECO:0000256" key="1">
    <source>
        <dbReference type="ARBA" id="ARBA00022723"/>
    </source>
</evidence>
<dbReference type="GO" id="GO:0010468">
    <property type="term" value="P:regulation of gene expression"/>
    <property type="evidence" value="ECO:0007669"/>
    <property type="project" value="UniProtKB-UniRule"/>
</dbReference>
<evidence type="ECO:0000313" key="9">
    <source>
        <dbReference type="Proteomes" id="UP000256763"/>
    </source>
</evidence>
<dbReference type="EMBL" id="NFZW01000025">
    <property type="protein sequence ID" value="RFA32851.1"/>
    <property type="molecule type" value="Genomic_DNA"/>
</dbReference>
<comment type="caution">
    <text evidence="4">Lacks conserved residue(s) required for the propagation of feature annotation.</text>
</comment>
<evidence type="ECO:0000256" key="3">
    <source>
        <dbReference type="ARBA" id="ARBA00022833"/>
    </source>
</evidence>
<dbReference type="GO" id="GO:0008270">
    <property type="term" value="F:zinc ion binding"/>
    <property type="evidence" value="ECO:0007669"/>
    <property type="project" value="UniProtKB-UniRule"/>
</dbReference>
<comment type="caution">
    <text evidence="8">The sequence shown here is derived from an EMBL/GenBank/DDBJ whole genome shotgun (WGS) entry which is preliminary data.</text>
</comment>
<keyword evidence="3 4" id="KW-0862">Zinc</keyword>
<dbReference type="AlphaFoldDB" id="A0A3E0WL25"/>
<proteinExistence type="inferred from homology"/>
<feature type="domain" description="DnaK suppressor protein DksA N-terminal" evidence="7">
    <location>
        <begin position="28"/>
        <end position="97"/>
    </location>
</feature>
<comment type="similarity">
    <text evidence="4">Belongs to the DksA family.</text>
</comment>
<evidence type="ECO:0000256" key="2">
    <source>
        <dbReference type="ARBA" id="ARBA00022771"/>
    </source>
</evidence>
<dbReference type="Gene3D" id="1.20.120.910">
    <property type="entry name" value="DksA, coiled-coil domain"/>
    <property type="match status" value="1"/>
</dbReference>
<evidence type="ECO:0000259" key="7">
    <source>
        <dbReference type="Pfam" id="PF21157"/>
    </source>
</evidence>
<dbReference type="RefSeq" id="WP_116303693.1">
    <property type="nucleotide sequence ID" value="NZ_NFZV01000026.1"/>
</dbReference>
<dbReference type="HAMAP" id="MF_00926">
    <property type="entry name" value="DksA"/>
    <property type="match status" value="1"/>
</dbReference>
<dbReference type="PROSITE" id="PS51128">
    <property type="entry name" value="ZF_DKSA_2"/>
    <property type="match status" value="1"/>
</dbReference>
<evidence type="ECO:0000256" key="4">
    <source>
        <dbReference type="HAMAP-Rule" id="MF_00926"/>
    </source>
</evidence>
<comment type="subcellular location">
    <subcellularLocation>
        <location evidence="4">Cytoplasm</location>
    </subcellularLocation>
</comment>
<dbReference type="InterPro" id="IPR012784">
    <property type="entry name" value="DksA_RNA_pol-bd"/>
</dbReference>
<reference evidence="9" key="1">
    <citation type="submission" date="2017-05" db="EMBL/GenBank/DDBJ databases">
        <authorList>
            <person name="Sharma S."/>
            <person name="Sidhu C."/>
            <person name="Pinnaka A.K."/>
        </authorList>
    </citation>
    <scope>NUCLEOTIDE SEQUENCE [LARGE SCALE GENOMIC DNA]</scope>
    <source>
        <strain evidence="9">AK93</strain>
    </source>
</reference>
<dbReference type="InterPro" id="IPR000962">
    <property type="entry name" value="Znf_DskA_TraR"/>
</dbReference>
<dbReference type="GO" id="GO:0005737">
    <property type="term" value="C:cytoplasm"/>
    <property type="evidence" value="ECO:0007669"/>
    <property type="project" value="UniProtKB-SubCell"/>
</dbReference>
<dbReference type="SUPFAM" id="SSF109635">
    <property type="entry name" value="DnaK suppressor protein DksA, alpha-hairpin domain"/>
    <property type="match status" value="1"/>
</dbReference>
<dbReference type="Pfam" id="PF21157">
    <property type="entry name" value="DksA_N"/>
    <property type="match status" value="1"/>
</dbReference>
<protein>
    <recommendedName>
        <fullName evidence="4">RNA polymerase-binding transcription factor DksA</fullName>
    </recommendedName>
</protein>
<keyword evidence="9" id="KW-1185">Reference proteome</keyword>
<keyword evidence="2 4" id="KW-0863">Zinc-finger</keyword>
<evidence type="ECO:0000256" key="5">
    <source>
        <dbReference type="PROSITE-ProRule" id="PRU00510"/>
    </source>
</evidence>
<dbReference type="Proteomes" id="UP000256763">
    <property type="component" value="Unassembled WGS sequence"/>
</dbReference>
<dbReference type="InterPro" id="IPR048489">
    <property type="entry name" value="DksA_N"/>
</dbReference>
<name>A0A3E0WL25_9GAMM</name>
<keyword evidence="4" id="KW-0963">Cytoplasm</keyword>
<dbReference type="PANTHER" id="PTHR33823">
    <property type="entry name" value="RNA POLYMERASE-BINDING TRANSCRIPTION FACTOR DKSA-RELATED"/>
    <property type="match status" value="1"/>
</dbReference>
<dbReference type="NCBIfam" id="TIGR02420">
    <property type="entry name" value="dksA"/>
    <property type="match status" value="1"/>
</dbReference>
<evidence type="ECO:0000259" key="6">
    <source>
        <dbReference type="Pfam" id="PF01258"/>
    </source>
</evidence>
<feature type="domain" description="Zinc finger DksA/TraR C4-type" evidence="6">
    <location>
        <begin position="100"/>
        <end position="134"/>
    </location>
</feature>